<sequence>MSSSFDTFEPSEDNDLTESENKFLNSIMYIDENDEIVKDSNNKNIPFYNKSYNNIIFVIIITIIFIILACPAVDIWFFQYVPDPYFCLLTKALIFFILVFIIDLILSYTTRNGLRNHDKY</sequence>
<gene>
    <name evidence="2" type="ORF">LCPAC102_01530</name>
</gene>
<accession>A0A4D5XF56</accession>
<name>A0A4D5XF56_9VIRU</name>
<keyword evidence="1" id="KW-1133">Transmembrane helix</keyword>
<keyword evidence="1" id="KW-0472">Membrane</keyword>
<dbReference type="EMBL" id="MK500470">
    <property type="protein sequence ID" value="QBK90240.1"/>
    <property type="molecule type" value="Genomic_DNA"/>
</dbReference>
<evidence type="ECO:0008006" key="3">
    <source>
        <dbReference type="Google" id="ProtNLM"/>
    </source>
</evidence>
<evidence type="ECO:0000256" key="1">
    <source>
        <dbReference type="SAM" id="Phobius"/>
    </source>
</evidence>
<feature type="transmembrane region" description="Helical" evidence="1">
    <location>
        <begin position="55"/>
        <end position="79"/>
    </location>
</feature>
<feature type="transmembrane region" description="Helical" evidence="1">
    <location>
        <begin position="85"/>
        <end position="106"/>
    </location>
</feature>
<keyword evidence="1" id="KW-0812">Transmembrane</keyword>
<protein>
    <recommendedName>
        <fullName evidence="3">Transmembrane protein</fullName>
    </recommendedName>
</protein>
<reference evidence="2" key="1">
    <citation type="journal article" date="2019" name="MBio">
        <title>Virus Genomes from Deep Sea Sediments Expand the Ocean Megavirome and Support Independent Origins of Viral Gigantism.</title>
        <authorList>
            <person name="Backstrom D."/>
            <person name="Yutin N."/>
            <person name="Jorgensen S.L."/>
            <person name="Dharamshi J."/>
            <person name="Homa F."/>
            <person name="Zaremba-Niedwiedzka K."/>
            <person name="Spang A."/>
            <person name="Wolf Y.I."/>
            <person name="Koonin E.V."/>
            <person name="Ettema T.J."/>
        </authorList>
    </citation>
    <scope>NUCLEOTIDE SEQUENCE</scope>
</reference>
<proteinExistence type="predicted"/>
<organism evidence="2">
    <name type="scientific">Pithovirus LCPAC102</name>
    <dbReference type="NCBI Taxonomy" id="2506587"/>
    <lineage>
        <taxon>Viruses</taxon>
        <taxon>Pithoviruses</taxon>
    </lineage>
</organism>
<evidence type="ECO:0000313" key="2">
    <source>
        <dbReference type="EMBL" id="QBK90240.1"/>
    </source>
</evidence>